<accession>A0ACD1GHN3</accession>
<reference evidence="1" key="1">
    <citation type="submission" date="2018-02" db="EMBL/GenBank/DDBJ databases">
        <title>The genomes of Aspergillus section Nigri reveals drivers in fungal speciation.</title>
        <authorList>
            <consortium name="DOE Joint Genome Institute"/>
            <person name="Vesth T.C."/>
            <person name="Nybo J."/>
            <person name="Theobald S."/>
            <person name="Brandl J."/>
            <person name="Frisvad J.C."/>
            <person name="Nielsen K.F."/>
            <person name="Lyhne E.K."/>
            <person name="Kogle M.E."/>
            <person name="Kuo A."/>
            <person name="Riley R."/>
            <person name="Clum A."/>
            <person name="Nolan M."/>
            <person name="Lipzen A."/>
            <person name="Salamov A."/>
            <person name="Henrissat B."/>
            <person name="Wiebenga A."/>
            <person name="De vries R.P."/>
            <person name="Grigoriev I.V."/>
            <person name="Mortensen U.H."/>
            <person name="Andersen M.R."/>
            <person name="Baker S.E."/>
        </authorList>
    </citation>
    <scope>NUCLEOTIDE SEQUENCE</scope>
    <source>
        <strain evidence="1">CBS 621.78</strain>
    </source>
</reference>
<dbReference type="EMBL" id="KZ825321">
    <property type="protein sequence ID" value="RAH48755.1"/>
    <property type="molecule type" value="Genomic_DNA"/>
</dbReference>
<name>A0ACD1GHN3_9EURO</name>
<sequence>MPRYSNVIVFGATGDVGSAAALQAHHHGATVSLATRNPAKPIPKLDHLPFTRYQADLTQPATLRAAVRQAGAQAAFIYGIFDGADFMRVALRALKESGVEFVVFLSSFIILTDIHEVDPSDIVPWEHAQVEITLEEIYGSSGYVTVRPAFYASNLLHEKQAILRGQVKLPNPDATFDFISSEDIGHVAGTILVNGAQERIVRLLGPERMTLREAVRTVGHALGKEAQVTSITRGEAAAQMEAAGMPPAMIQWHLHNVIDRAGWYLESPEALMARENIQRYAQHPPQRLQQWVESNLAKFLE</sequence>
<evidence type="ECO:0000313" key="2">
    <source>
        <dbReference type="Proteomes" id="UP000249057"/>
    </source>
</evidence>
<dbReference type="Proteomes" id="UP000249057">
    <property type="component" value="Unassembled WGS sequence"/>
</dbReference>
<organism evidence="1 2">
    <name type="scientific">Aspergillus brunneoviolaceus CBS 621.78</name>
    <dbReference type="NCBI Taxonomy" id="1450534"/>
    <lineage>
        <taxon>Eukaryota</taxon>
        <taxon>Fungi</taxon>
        <taxon>Dikarya</taxon>
        <taxon>Ascomycota</taxon>
        <taxon>Pezizomycotina</taxon>
        <taxon>Eurotiomycetes</taxon>
        <taxon>Eurotiomycetidae</taxon>
        <taxon>Eurotiales</taxon>
        <taxon>Aspergillaceae</taxon>
        <taxon>Aspergillus</taxon>
        <taxon>Aspergillus subgen. Circumdati</taxon>
    </lineage>
</organism>
<gene>
    <name evidence="1" type="ORF">BO95DRAFT_460615</name>
</gene>
<protein>
    <submittedName>
        <fullName evidence="1">NAD(P)-binding protein</fullName>
    </submittedName>
</protein>
<keyword evidence="2" id="KW-1185">Reference proteome</keyword>
<proteinExistence type="predicted"/>
<evidence type="ECO:0000313" key="1">
    <source>
        <dbReference type="EMBL" id="RAH48755.1"/>
    </source>
</evidence>